<dbReference type="InterPro" id="IPR029058">
    <property type="entry name" value="AB_hydrolase_fold"/>
</dbReference>
<evidence type="ECO:0000313" key="3">
    <source>
        <dbReference type="Proteomes" id="UP001369736"/>
    </source>
</evidence>
<dbReference type="SUPFAM" id="SSF53474">
    <property type="entry name" value="alpha/beta-Hydrolases"/>
    <property type="match status" value="1"/>
</dbReference>
<dbReference type="PANTHER" id="PTHR43433">
    <property type="entry name" value="HYDROLASE, ALPHA/BETA FOLD FAMILY PROTEIN"/>
    <property type="match status" value="1"/>
</dbReference>
<proteinExistence type="predicted"/>
<dbReference type="GO" id="GO:0016787">
    <property type="term" value="F:hydrolase activity"/>
    <property type="evidence" value="ECO:0007669"/>
    <property type="project" value="UniProtKB-KW"/>
</dbReference>
<sequence length="277" mass="29363">MATIAVNGTTLYYELRGDGPPVVFISGAPGDAGFWTEIGDLLADEFTVLSYDRRGTSRSPRPENPTATTMDEQADDTAALLEALDLAPAVAYGHSGGGVILTSLAMRRPGVLRGAVFHEPAYFTVTAAGREVLDGLQGLVSDAMARGGPRLTMELFLRWADGNEVYEALDPEFRARMLDDGEASFAEMEPMLSYLPTPDQLGRIAVPAVVLAGADNRDPAANLHCMYGAAQWVAEGLGAPLVETPGAHLPQATHLPEYAEIVRPLLARLAASSPVAT</sequence>
<accession>A0ABU8M2G9</accession>
<keyword evidence="3" id="KW-1185">Reference proteome</keyword>
<dbReference type="Proteomes" id="UP001369736">
    <property type="component" value="Unassembled WGS sequence"/>
</dbReference>
<evidence type="ECO:0000313" key="2">
    <source>
        <dbReference type="EMBL" id="MEJ2861246.1"/>
    </source>
</evidence>
<gene>
    <name evidence="2" type="ORF">WCD58_08770</name>
</gene>
<dbReference type="EMBL" id="JBBEGM010000002">
    <property type="protein sequence ID" value="MEJ2861246.1"/>
    <property type="molecule type" value="Genomic_DNA"/>
</dbReference>
<dbReference type="InterPro" id="IPR000073">
    <property type="entry name" value="AB_hydrolase_1"/>
</dbReference>
<evidence type="ECO:0000259" key="1">
    <source>
        <dbReference type="Pfam" id="PF00561"/>
    </source>
</evidence>
<reference evidence="2 3" key="1">
    <citation type="submission" date="2024-03" db="EMBL/GenBank/DDBJ databases">
        <title>Actinomycetospora sp. OC33-EN07, a novel actinomycete isolated from wild orchid (Aerides multiflora).</title>
        <authorList>
            <person name="Suriyachadkun C."/>
        </authorList>
    </citation>
    <scope>NUCLEOTIDE SEQUENCE [LARGE SCALE GENOMIC DNA]</scope>
    <source>
        <strain evidence="2 3">OC33-EN07</strain>
    </source>
</reference>
<dbReference type="Pfam" id="PF00561">
    <property type="entry name" value="Abhydrolase_1"/>
    <property type="match status" value="1"/>
</dbReference>
<comment type="caution">
    <text evidence="2">The sequence shown here is derived from an EMBL/GenBank/DDBJ whole genome shotgun (WGS) entry which is preliminary data.</text>
</comment>
<dbReference type="PANTHER" id="PTHR43433:SF5">
    <property type="entry name" value="AB HYDROLASE-1 DOMAIN-CONTAINING PROTEIN"/>
    <property type="match status" value="1"/>
</dbReference>
<feature type="domain" description="AB hydrolase-1" evidence="1">
    <location>
        <begin position="20"/>
        <end position="124"/>
    </location>
</feature>
<dbReference type="Gene3D" id="3.40.50.1820">
    <property type="entry name" value="alpha/beta hydrolase"/>
    <property type="match status" value="1"/>
</dbReference>
<organism evidence="2 3">
    <name type="scientific">Actinomycetospora flava</name>
    <dbReference type="NCBI Taxonomy" id="3129232"/>
    <lineage>
        <taxon>Bacteria</taxon>
        <taxon>Bacillati</taxon>
        <taxon>Actinomycetota</taxon>
        <taxon>Actinomycetes</taxon>
        <taxon>Pseudonocardiales</taxon>
        <taxon>Pseudonocardiaceae</taxon>
        <taxon>Actinomycetospora</taxon>
    </lineage>
</organism>
<dbReference type="RefSeq" id="WP_337701686.1">
    <property type="nucleotide sequence ID" value="NZ_JBBEGM010000002.1"/>
</dbReference>
<keyword evidence="2" id="KW-0378">Hydrolase</keyword>
<name>A0ABU8M2G9_9PSEU</name>
<protein>
    <submittedName>
        <fullName evidence="2">Alpha/beta hydrolase</fullName>
    </submittedName>
</protein>
<dbReference type="InterPro" id="IPR050471">
    <property type="entry name" value="AB_hydrolase"/>
</dbReference>